<accession>A0ABR2USU0</accession>
<feature type="compositionally biased region" description="Polar residues" evidence="1">
    <location>
        <begin position="43"/>
        <end position="64"/>
    </location>
</feature>
<proteinExistence type="predicted"/>
<protein>
    <submittedName>
        <fullName evidence="2">Uncharacterized protein</fullName>
    </submittedName>
</protein>
<sequence length="178" mass="19580">MIDRICPTVSLILQSIGPAQQDPRRPTRQTEASRNSALYAKSRVSTGHPSEESNVFGPSQSQQHPCIEDDGTPQRYLALPWLCTPQKDQAEADVRPEHSSSGQVVSVRYGLRYGTVGDTGAGWTELGMCTAVHMPVRKNRALRIGSFAQRRSVMASSEVEEPMWATPYLAISVTTHTI</sequence>
<evidence type="ECO:0000256" key="1">
    <source>
        <dbReference type="SAM" id="MobiDB-lite"/>
    </source>
</evidence>
<feature type="region of interest" description="Disordered" evidence="1">
    <location>
        <begin position="16"/>
        <end position="70"/>
    </location>
</feature>
<keyword evidence="3" id="KW-1185">Reference proteome</keyword>
<dbReference type="Proteomes" id="UP001408356">
    <property type="component" value="Unassembled WGS sequence"/>
</dbReference>
<evidence type="ECO:0000313" key="2">
    <source>
        <dbReference type="EMBL" id="KAK9417471.1"/>
    </source>
</evidence>
<dbReference type="EMBL" id="JARVKF010000398">
    <property type="protein sequence ID" value="KAK9417471.1"/>
    <property type="molecule type" value="Genomic_DNA"/>
</dbReference>
<name>A0ABR2USU0_9PEZI</name>
<gene>
    <name evidence="2" type="ORF">SUNI508_08831</name>
</gene>
<evidence type="ECO:0000313" key="3">
    <source>
        <dbReference type="Proteomes" id="UP001408356"/>
    </source>
</evidence>
<reference evidence="2 3" key="1">
    <citation type="journal article" date="2024" name="J. Plant Pathol.">
        <title>Sequence and assembly of the genome of Seiridium unicorne, isolate CBS 538.82, causal agent of cypress canker disease.</title>
        <authorList>
            <person name="Scali E."/>
            <person name="Rocca G.D."/>
            <person name="Danti R."/>
            <person name="Garbelotto M."/>
            <person name="Barberini S."/>
            <person name="Baroncelli R."/>
            <person name="Emiliani G."/>
        </authorList>
    </citation>
    <scope>NUCLEOTIDE SEQUENCE [LARGE SCALE GENOMIC DNA]</scope>
    <source>
        <strain evidence="2 3">BM-138-508</strain>
    </source>
</reference>
<organism evidence="2 3">
    <name type="scientific">Seiridium unicorne</name>
    <dbReference type="NCBI Taxonomy" id="138068"/>
    <lineage>
        <taxon>Eukaryota</taxon>
        <taxon>Fungi</taxon>
        <taxon>Dikarya</taxon>
        <taxon>Ascomycota</taxon>
        <taxon>Pezizomycotina</taxon>
        <taxon>Sordariomycetes</taxon>
        <taxon>Xylariomycetidae</taxon>
        <taxon>Amphisphaeriales</taxon>
        <taxon>Sporocadaceae</taxon>
        <taxon>Seiridium</taxon>
    </lineage>
</organism>
<comment type="caution">
    <text evidence="2">The sequence shown here is derived from an EMBL/GenBank/DDBJ whole genome shotgun (WGS) entry which is preliminary data.</text>
</comment>